<accession>A0ACC3AEW2</accession>
<dbReference type="EMBL" id="JAPDRQ010000026">
    <property type="protein sequence ID" value="KAJ9661036.1"/>
    <property type="molecule type" value="Genomic_DNA"/>
</dbReference>
<reference evidence="1" key="1">
    <citation type="submission" date="2022-10" db="EMBL/GenBank/DDBJ databases">
        <title>Culturing micro-colonial fungi from biological soil crusts in the Mojave desert and describing Neophaeococcomyces mojavensis, and introducing the new genera and species Taxawa tesnikishii.</title>
        <authorList>
            <person name="Kurbessoian T."/>
            <person name="Stajich J.E."/>
        </authorList>
    </citation>
    <scope>NUCLEOTIDE SEQUENCE</scope>
    <source>
        <strain evidence="1">JES_112</strain>
    </source>
</reference>
<evidence type="ECO:0000313" key="1">
    <source>
        <dbReference type="EMBL" id="KAJ9661036.1"/>
    </source>
</evidence>
<sequence>MRPETYLQLLTSLQNPADRISIISAWLALVPQALCIIYVTLIWSTREIEVILMFAGQMACELLNFGLKRWIREERPQHMHGKGYGMPSSHSQFAAYFAISLTLFLLLRHQPHPHPAATSTTGSAPSASQPSSLQSFTSRLLLSVISIFTASSVAMSRIYLIYHTPKQVLVGVAAGSIFAMIWFAFTSVLRSEGWVEWGLEFSVARWLRIRDLVLYEDLWDAGWGRFEERRRIAKQKKR</sequence>
<organism evidence="1 2">
    <name type="scientific">Neophaeococcomyces mojaviensis</name>
    <dbReference type="NCBI Taxonomy" id="3383035"/>
    <lineage>
        <taxon>Eukaryota</taxon>
        <taxon>Fungi</taxon>
        <taxon>Dikarya</taxon>
        <taxon>Ascomycota</taxon>
        <taxon>Pezizomycotina</taxon>
        <taxon>Eurotiomycetes</taxon>
        <taxon>Chaetothyriomycetidae</taxon>
        <taxon>Chaetothyriales</taxon>
        <taxon>Chaetothyriales incertae sedis</taxon>
        <taxon>Neophaeococcomyces</taxon>
    </lineage>
</organism>
<dbReference type="Proteomes" id="UP001172386">
    <property type="component" value="Unassembled WGS sequence"/>
</dbReference>
<gene>
    <name evidence="1" type="ORF">H2198_002195</name>
</gene>
<evidence type="ECO:0000313" key="2">
    <source>
        <dbReference type="Proteomes" id="UP001172386"/>
    </source>
</evidence>
<proteinExistence type="predicted"/>
<comment type="caution">
    <text evidence="1">The sequence shown here is derived from an EMBL/GenBank/DDBJ whole genome shotgun (WGS) entry which is preliminary data.</text>
</comment>
<protein>
    <submittedName>
        <fullName evidence="1">Uncharacterized protein</fullName>
    </submittedName>
</protein>
<keyword evidence="2" id="KW-1185">Reference proteome</keyword>
<name>A0ACC3AEW2_9EURO</name>